<accession>A0A9D2F7J7</accession>
<organism evidence="5 6">
    <name type="scientific">Candidatus Enterococcus avicola</name>
    <dbReference type="NCBI Taxonomy" id="2838561"/>
    <lineage>
        <taxon>Bacteria</taxon>
        <taxon>Bacillati</taxon>
        <taxon>Bacillota</taxon>
        <taxon>Bacilli</taxon>
        <taxon>Lactobacillales</taxon>
        <taxon>Enterococcaceae</taxon>
        <taxon>Enterococcus</taxon>
    </lineage>
</organism>
<dbReference type="EMBL" id="DXBN01000117">
    <property type="protein sequence ID" value="HIZ53297.1"/>
    <property type="molecule type" value="Genomic_DNA"/>
</dbReference>
<proteinExistence type="predicted"/>
<evidence type="ECO:0000313" key="6">
    <source>
        <dbReference type="Proteomes" id="UP000824063"/>
    </source>
</evidence>
<dbReference type="PANTHER" id="PTHR32089">
    <property type="entry name" value="METHYL-ACCEPTING CHEMOTAXIS PROTEIN MCPB"/>
    <property type="match status" value="1"/>
</dbReference>
<sequence>VVADEVRKLAEQVGSSVTEIATIINGIQNETKFAVDSLQFVNKKVGEGNTQIGNSLQALHSINTGVTEMIEGIQIVSSNLIKISSDSYEVTASSEEIAAASEQAAAGIQQSSATAEQQSASMQEVKASSESLASLAEDLNKMIRKFKL</sequence>
<evidence type="ECO:0000313" key="5">
    <source>
        <dbReference type="EMBL" id="HIZ53297.1"/>
    </source>
</evidence>
<feature type="region of interest" description="Disordered" evidence="3">
    <location>
        <begin position="108"/>
        <end position="127"/>
    </location>
</feature>
<feature type="non-terminal residue" evidence="5">
    <location>
        <position position="1"/>
    </location>
</feature>
<dbReference type="GO" id="GO:0007165">
    <property type="term" value="P:signal transduction"/>
    <property type="evidence" value="ECO:0007669"/>
    <property type="project" value="UniProtKB-KW"/>
</dbReference>
<evidence type="ECO:0000256" key="1">
    <source>
        <dbReference type="ARBA" id="ARBA00023224"/>
    </source>
</evidence>
<gene>
    <name evidence="5" type="ORF">IAA20_05090</name>
</gene>
<evidence type="ECO:0000259" key="4">
    <source>
        <dbReference type="PROSITE" id="PS50111"/>
    </source>
</evidence>
<name>A0A9D2F7J7_9ENTE</name>
<feature type="domain" description="Methyl-accepting transducer" evidence="4">
    <location>
        <begin position="1"/>
        <end position="105"/>
    </location>
</feature>
<reference evidence="5" key="1">
    <citation type="journal article" date="2021" name="PeerJ">
        <title>Extensive microbial diversity within the chicken gut microbiome revealed by metagenomics and culture.</title>
        <authorList>
            <person name="Gilroy R."/>
            <person name="Ravi A."/>
            <person name="Getino M."/>
            <person name="Pursley I."/>
            <person name="Horton D.L."/>
            <person name="Alikhan N.F."/>
            <person name="Baker D."/>
            <person name="Gharbi K."/>
            <person name="Hall N."/>
            <person name="Watson M."/>
            <person name="Adriaenssens E.M."/>
            <person name="Foster-Nyarko E."/>
            <person name="Jarju S."/>
            <person name="Secka A."/>
            <person name="Antonio M."/>
            <person name="Oren A."/>
            <person name="Chaudhuri R.R."/>
            <person name="La Ragione R."/>
            <person name="Hildebrand F."/>
            <person name="Pallen M.J."/>
        </authorList>
    </citation>
    <scope>NUCLEOTIDE SEQUENCE</scope>
    <source>
        <strain evidence="5">CHK172-16539</strain>
    </source>
</reference>
<dbReference type="Proteomes" id="UP000824063">
    <property type="component" value="Unassembled WGS sequence"/>
</dbReference>
<dbReference type="PROSITE" id="PS50111">
    <property type="entry name" value="CHEMOTAXIS_TRANSDUC_2"/>
    <property type="match status" value="1"/>
</dbReference>
<evidence type="ECO:0000256" key="2">
    <source>
        <dbReference type="PROSITE-ProRule" id="PRU00284"/>
    </source>
</evidence>
<evidence type="ECO:0000256" key="3">
    <source>
        <dbReference type="SAM" id="MobiDB-lite"/>
    </source>
</evidence>
<dbReference type="Pfam" id="PF00015">
    <property type="entry name" value="MCPsignal"/>
    <property type="match status" value="1"/>
</dbReference>
<dbReference type="SUPFAM" id="SSF58104">
    <property type="entry name" value="Methyl-accepting chemotaxis protein (MCP) signaling domain"/>
    <property type="match status" value="1"/>
</dbReference>
<dbReference type="PANTHER" id="PTHR32089:SF114">
    <property type="entry name" value="METHYL-ACCEPTING CHEMOTAXIS PROTEIN MCPB"/>
    <property type="match status" value="1"/>
</dbReference>
<comment type="caution">
    <text evidence="5">The sequence shown here is derived from an EMBL/GenBank/DDBJ whole genome shotgun (WGS) entry which is preliminary data.</text>
</comment>
<protein>
    <submittedName>
        <fullName evidence="5">Methyl-accepting chemotaxis protein</fullName>
    </submittedName>
</protein>
<dbReference type="InterPro" id="IPR004089">
    <property type="entry name" value="MCPsignal_dom"/>
</dbReference>
<feature type="compositionally biased region" description="Low complexity" evidence="3">
    <location>
        <begin position="108"/>
        <end position="121"/>
    </location>
</feature>
<dbReference type="GO" id="GO:0016020">
    <property type="term" value="C:membrane"/>
    <property type="evidence" value="ECO:0007669"/>
    <property type="project" value="InterPro"/>
</dbReference>
<keyword evidence="1 2" id="KW-0807">Transducer</keyword>
<dbReference type="AlphaFoldDB" id="A0A9D2F7J7"/>
<reference evidence="5" key="2">
    <citation type="submission" date="2021-04" db="EMBL/GenBank/DDBJ databases">
        <authorList>
            <person name="Gilroy R."/>
        </authorList>
    </citation>
    <scope>NUCLEOTIDE SEQUENCE</scope>
    <source>
        <strain evidence="5">CHK172-16539</strain>
    </source>
</reference>
<dbReference type="Gene3D" id="1.10.287.950">
    <property type="entry name" value="Methyl-accepting chemotaxis protein"/>
    <property type="match status" value="1"/>
</dbReference>